<gene>
    <name evidence="17" type="ORF">IAD51_03790</name>
</gene>
<dbReference type="GO" id="GO:0006516">
    <property type="term" value="P:glycoprotein catabolic process"/>
    <property type="evidence" value="ECO:0007669"/>
    <property type="project" value="TreeGrafter"/>
</dbReference>
<accession>A0A9D1HRL5</accession>
<dbReference type="InterPro" id="IPR036156">
    <property type="entry name" value="Beta-gal/glucu_dom_sf"/>
</dbReference>
<evidence type="ECO:0000259" key="13">
    <source>
        <dbReference type="Pfam" id="PF00703"/>
    </source>
</evidence>
<comment type="caution">
    <text evidence="17">The sequence shown here is derived from an EMBL/GenBank/DDBJ whole genome shotgun (WGS) entry which is preliminary data.</text>
</comment>
<dbReference type="SUPFAM" id="SSF51445">
    <property type="entry name" value="(Trans)glycosidases"/>
    <property type="match status" value="1"/>
</dbReference>
<evidence type="ECO:0000256" key="1">
    <source>
        <dbReference type="ARBA" id="ARBA00000829"/>
    </source>
</evidence>
<proteinExistence type="inferred from homology"/>
<evidence type="ECO:0000256" key="3">
    <source>
        <dbReference type="ARBA" id="ARBA00004740"/>
    </source>
</evidence>
<feature type="domain" description="Beta-mannosidase Ig-fold" evidence="14">
    <location>
        <begin position="736"/>
        <end position="814"/>
    </location>
</feature>
<dbReference type="Pfam" id="PF17753">
    <property type="entry name" value="Ig_mannosidase"/>
    <property type="match status" value="1"/>
</dbReference>
<name>A0A9D1HRL5_9FIRM</name>
<evidence type="ECO:0000313" key="18">
    <source>
        <dbReference type="Proteomes" id="UP000824088"/>
    </source>
</evidence>
<evidence type="ECO:0000259" key="14">
    <source>
        <dbReference type="Pfam" id="PF17753"/>
    </source>
</evidence>
<dbReference type="InterPro" id="IPR041447">
    <property type="entry name" value="Mannosidase_ig"/>
</dbReference>
<dbReference type="SUPFAM" id="SSF49785">
    <property type="entry name" value="Galactose-binding domain-like"/>
    <property type="match status" value="1"/>
</dbReference>
<dbReference type="Pfam" id="PF22666">
    <property type="entry name" value="Glyco_hydro_2_N2"/>
    <property type="match status" value="1"/>
</dbReference>
<dbReference type="Gene3D" id="2.60.120.260">
    <property type="entry name" value="Galactose-binding domain-like"/>
    <property type="match status" value="1"/>
</dbReference>
<evidence type="ECO:0000313" key="17">
    <source>
        <dbReference type="EMBL" id="HIU21343.1"/>
    </source>
</evidence>
<dbReference type="GO" id="GO:0005576">
    <property type="term" value="C:extracellular region"/>
    <property type="evidence" value="ECO:0007669"/>
    <property type="project" value="UniProtKB-SubCell"/>
</dbReference>
<dbReference type="EC" id="3.2.1.25" evidence="5"/>
<dbReference type="AlphaFoldDB" id="A0A9D1HRL5"/>
<evidence type="ECO:0000256" key="5">
    <source>
        <dbReference type="ARBA" id="ARBA00012754"/>
    </source>
</evidence>
<dbReference type="PANTHER" id="PTHR43730">
    <property type="entry name" value="BETA-MANNOSIDASE"/>
    <property type="match status" value="1"/>
</dbReference>
<reference evidence="17" key="2">
    <citation type="journal article" date="2021" name="PeerJ">
        <title>Extensive microbial diversity within the chicken gut microbiome revealed by metagenomics and culture.</title>
        <authorList>
            <person name="Gilroy R."/>
            <person name="Ravi A."/>
            <person name="Getino M."/>
            <person name="Pursley I."/>
            <person name="Horton D.L."/>
            <person name="Alikhan N.F."/>
            <person name="Baker D."/>
            <person name="Gharbi K."/>
            <person name="Hall N."/>
            <person name="Watson M."/>
            <person name="Adriaenssens E.M."/>
            <person name="Foster-Nyarko E."/>
            <person name="Jarju S."/>
            <person name="Secka A."/>
            <person name="Antonio M."/>
            <person name="Oren A."/>
            <person name="Chaudhuri R.R."/>
            <person name="La Ragione R."/>
            <person name="Hildebrand F."/>
            <person name="Pallen M.J."/>
        </authorList>
    </citation>
    <scope>NUCLEOTIDE SEQUENCE</scope>
    <source>
        <strain evidence="17">1063</strain>
    </source>
</reference>
<evidence type="ECO:0000259" key="15">
    <source>
        <dbReference type="Pfam" id="PF17786"/>
    </source>
</evidence>
<dbReference type="Pfam" id="PF00703">
    <property type="entry name" value="Glyco_hydro_2"/>
    <property type="match status" value="1"/>
</dbReference>
<evidence type="ECO:0000256" key="4">
    <source>
        <dbReference type="ARBA" id="ARBA00011738"/>
    </source>
</evidence>
<dbReference type="InterPro" id="IPR017853">
    <property type="entry name" value="GH"/>
</dbReference>
<protein>
    <recommendedName>
        <fullName evidence="11">Beta-mannosidase B</fullName>
        <ecNumber evidence="5">3.2.1.25</ecNumber>
    </recommendedName>
    <alternativeName>
        <fullName evidence="12">Mannanase B</fullName>
    </alternativeName>
</protein>
<dbReference type="PANTHER" id="PTHR43730:SF1">
    <property type="entry name" value="BETA-MANNOSIDASE"/>
    <property type="match status" value="1"/>
</dbReference>
<keyword evidence="9" id="KW-0326">Glycosidase</keyword>
<comment type="catalytic activity">
    <reaction evidence="1">
        <text>Hydrolysis of terminal, non-reducing beta-D-mannose residues in beta-D-mannosides.</text>
        <dbReference type="EC" id="3.2.1.25"/>
    </reaction>
</comment>
<evidence type="ECO:0000256" key="2">
    <source>
        <dbReference type="ARBA" id="ARBA00004613"/>
    </source>
</evidence>
<feature type="domain" description="Mannosidase Ig/CBM-like" evidence="15">
    <location>
        <begin position="644"/>
        <end position="727"/>
    </location>
</feature>
<comment type="similarity">
    <text evidence="10">Belongs to the glycosyl hydrolase 2 family. Beta-mannosidase B subfamily.</text>
</comment>
<dbReference type="InterPro" id="IPR008979">
    <property type="entry name" value="Galactose-bd-like_sf"/>
</dbReference>
<comment type="pathway">
    <text evidence="3">Glycan metabolism; N-glycan degradation.</text>
</comment>
<sequence length="848" mass="96586">MIDLNGRWTLKNVADNMEYAAQVPSCNYLDLMANGAIEDPFKGTNEKDCLWVAENDWSWFRHFEVTAEELSADRLVLVCEQLDTLATVLVNREAVAYADNCHVRHEFDIKKFLKAGKNQIEIIISSPVKYISEQRALYRTPANPNGIDGIDRIRKPQSHFGWDWGPVLPPSGITGSIYIDVRNAAHINEFAVTQTHDGGTVGVRFDVAAERLNDRAAPAVTAELVCPDGRVLSTRREYADKSTFCFTVSDPELWWPNGMTARKEQPLYECRVRLEENGTTVSAQSKKIGLRKIELDRSADAYGSNFRFVVNGKRVFCKGANLIPFDSFDTRTDAAKLEYYVRAAAEANFNMIRVWGGGYYASDALLDLCDRYGIMIWQDFMFACMVYPFYEPNFLANVQKEVFFNVKRIREHACLAVWCGNNEIEAMSNLWALYPKSMRWNEEFFYRILPEWVAVLDRDTAYIPTSPCGTSQCKNVQSDKIGDTHLWAVWHGLQPLDYYRRRPTRFCSEFGFESLPDEKTLRFYASPEDYSLDSPVFNAHQKCASGNKKMVYYIASRFDLPKEFSDYVYLSQICQSECVRDATEFWRRNPDRCNGSLFWQFNDCWPVCSWASVDYFGNYKCLQYRAKHFFAPVHVQTVADKNGMKVVFVNDSAEKFTGSVKVEVASFGGEKVYAGSFPVEAESGFNAELCSLSAEELGGAGKLRECYVVATVTDGSGRETERSTALFFNENKLRLPAANVRAEVVGTEDGRAVIEVSSDKYARFVRLYTDITTAPFDDNFFDLLPGEKKRVTVSLGGADAAEFASSLKVRHLAQVEKGESRFVQNLKRLSIFLIPINFFSYIYYRWLI</sequence>
<comment type="subunit">
    <text evidence="4">Homodimer.</text>
</comment>
<dbReference type="Gene3D" id="2.60.40.10">
    <property type="entry name" value="Immunoglobulins"/>
    <property type="match status" value="3"/>
</dbReference>
<feature type="domain" description="Beta-mannosidase-like galactose-binding" evidence="16">
    <location>
        <begin position="8"/>
        <end position="174"/>
    </location>
</feature>
<dbReference type="Gene3D" id="3.20.20.80">
    <property type="entry name" value="Glycosidases"/>
    <property type="match status" value="1"/>
</dbReference>
<evidence type="ECO:0000256" key="6">
    <source>
        <dbReference type="ARBA" id="ARBA00022525"/>
    </source>
</evidence>
<dbReference type="Pfam" id="PF17786">
    <property type="entry name" value="Mannosidase_ig"/>
    <property type="match status" value="1"/>
</dbReference>
<evidence type="ECO:0000256" key="9">
    <source>
        <dbReference type="ARBA" id="ARBA00023295"/>
    </source>
</evidence>
<dbReference type="InterPro" id="IPR050887">
    <property type="entry name" value="Beta-mannosidase_GH2"/>
</dbReference>
<dbReference type="GO" id="GO:0004567">
    <property type="term" value="F:beta-mannosidase activity"/>
    <property type="evidence" value="ECO:0007669"/>
    <property type="project" value="UniProtKB-EC"/>
</dbReference>
<dbReference type="InterPro" id="IPR054593">
    <property type="entry name" value="Beta-mannosidase-like_N2"/>
</dbReference>
<keyword evidence="8" id="KW-0325">Glycoprotein</keyword>
<comment type="subcellular location">
    <subcellularLocation>
        <location evidence="2">Secreted</location>
    </subcellularLocation>
</comment>
<keyword evidence="6" id="KW-0964">Secreted</keyword>
<evidence type="ECO:0000256" key="8">
    <source>
        <dbReference type="ARBA" id="ARBA00023180"/>
    </source>
</evidence>
<organism evidence="17 18">
    <name type="scientific">Candidatus Limadaptatus stercorigallinarum</name>
    <dbReference type="NCBI Taxonomy" id="2840845"/>
    <lineage>
        <taxon>Bacteria</taxon>
        <taxon>Bacillati</taxon>
        <taxon>Bacillota</taxon>
        <taxon>Clostridia</taxon>
        <taxon>Eubacteriales</taxon>
        <taxon>Candidatus Limadaptatus</taxon>
    </lineage>
</organism>
<evidence type="ECO:0000256" key="12">
    <source>
        <dbReference type="ARBA" id="ARBA00041614"/>
    </source>
</evidence>
<evidence type="ECO:0000256" key="7">
    <source>
        <dbReference type="ARBA" id="ARBA00022801"/>
    </source>
</evidence>
<dbReference type="GO" id="GO:0005975">
    <property type="term" value="P:carbohydrate metabolic process"/>
    <property type="evidence" value="ECO:0007669"/>
    <property type="project" value="InterPro"/>
</dbReference>
<evidence type="ECO:0000259" key="16">
    <source>
        <dbReference type="Pfam" id="PF22666"/>
    </source>
</evidence>
<dbReference type="EMBL" id="DVMN01000066">
    <property type="protein sequence ID" value="HIU21343.1"/>
    <property type="molecule type" value="Genomic_DNA"/>
</dbReference>
<dbReference type="SUPFAM" id="SSF49303">
    <property type="entry name" value="beta-Galactosidase/glucuronidase domain"/>
    <property type="match status" value="3"/>
</dbReference>
<evidence type="ECO:0000256" key="11">
    <source>
        <dbReference type="ARBA" id="ARBA00041069"/>
    </source>
</evidence>
<dbReference type="Proteomes" id="UP000824088">
    <property type="component" value="Unassembled WGS sequence"/>
</dbReference>
<dbReference type="InterPro" id="IPR006102">
    <property type="entry name" value="Ig-like_GH2"/>
</dbReference>
<dbReference type="InterPro" id="IPR041625">
    <property type="entry name" value="Beta-mannosidase_Ig"/>
</dbReference>
<reference evidence="17" key="1">
    <citation type="submission" date="2020-10" db="EMBL/GenBank/DDBJ databases">
        <authorList>
            <person name="Gilroy R."/>
        </authorList>
    </citation>
    <scope>NUCLEOTIDE SEQUENCE</scope>
    <source>
        <strain evidence="17">1063</strain>
    </source>
</reference>
<dbReference type="InterPro" id="IPR013783">
    <property type="entry name" value="Ig-like_fold"/>
</dbReference>
<keyword evidence="7 17" id="KW-0378">Hydrolase</keyword>
<evidence type="ECO:0000256" key="10">
    <source>
        <dbReference type="ARBA" id="ARBA00038429"/>
    </source>
</evidence>
<dbReference type="FunFam" id="3.20.20.80:FF:000050">
    <property type="entry name" value="Beta-mannosidase B"/>
    <property type="match status" value="1"/>
</dbReference>
<feature type="domain" description="Glycoside hydrolase family 2 immunoglobulin-like beta-sandwich" evidence="13">
    <location>
        <begin position="185"/>
        <end position="291"/>
    </location>
</feature>